<keyword evidence="3" id="KW-1185">Reference proteome</keyword>
<proteinExistence type="predicted"/>
<feature type="compositionally biased region" description="Polar residues" evidence="1">
    <location>
        <begin position="68"/>
        <end position="79"/>
    </location>
</feature>
<protein>
    <submittedName>
        <fullName evidence="2">Uncharacterized protein</fullName>
    </submittedName>
</protein>
<organism evidence="2 3">
    <name type="scientific">Caerostris extrusa</name>
    <name type="common">Bark spider</name>
    <name type="synonym">Caerostris bankana</name>
    <dbReference type="NCBI Taxonomy" id="172846"/>
    <lineage>
        <taxon>Eukaryota</taxon>
        <taxon>Metazoa</taxon>
        <taxon>Ecdysozoa</taxon>
        <taxon>Arthropoda</taxon>
        <taxon>Chelicerata</taxon>
        <taxon>Arachnida</taxon>
        <taxon>Araneae</taxon>
        <taxon>Araneomorphae</taxon>
        <taxon>Entelegynae</taxon>
        <taxon>Araneoidea</taxon>
        <taxon>Araneidae</taxon>
        <taxon>Caerostris</taxon>
    </lineage>
</organism>
<dbReference type="Proteomes" id="UP001054945">
    <property type="component" value="Unassembled WGS sequence"/>
</dbReference>
<evidence type="ECO:0000256" key="1">
    <source>
        <dbReference type="SAM" id="MobiDB-lite"/>
    </source>
</evidence>
<accession>A0AAV4TM60</accession>
<comment type="caution">
    <text evidence="2">The sequence shown here is derived from an EMBL/GenBank/DDBJ whole genome shotgun (WGS) entry which is preliminary data.</text>
</comment>
<sequence>MELLRWNKRHWSTVSGRSSLDERLKSIRHEKCKERATSEPNRVSNKHGELQLPSSEFRRVTGGKFGSDPSNCLGQQSVR</sequence>
<feature type="region of interest" description="Disordered" evidence="1">
    <location>
        <begin position="31"/>
        <end position="79"/>
    </location>
</feature>
<reference evidence="2 3" key="1">
    <citation type="submission" date="2021-06" db="EMBL/GenBank/DDBJ databases">
        <title>Caerostris extrusa draft genome.</title>
        <authorList>
            <person name="Kono N."/>
            <person name="Arakawa K."/>
        </authorList>
    </citation>
    <scope>NUCLEOTIDE SEQUENCE [LARGE SCALE GENOMIC DNA]</scope>
</reference>
<name>A0AAV4TM60_CAEEX</name>
<dbReference type="AlphaFoldDB" id="A0AAV4TM60"/>
<evidence type="ECO:0000313" key="3">
    <source>
        <dbReference type="Proteomes" id="UP001054945"/>
    </source>
</evidence>
<evidence type="ECO:0000313" key="2">
    <source>
        <dbReference type="EMBL" id="GIY46052.1"/>
    </source>
</evidence>
<gene>
    <name evidence="2" type="ORF">CEXT_25041</name>
</gene>
<dbReference type="EMBL" id="BPLR01011361">
    <property type="protein sequence ID" value="GIY46052.1"/>
    <property type="molecule type" value="Genomic_DNA"/>
</dbReference>